<reference evidence="8" key="1">
    <citation type="journal article" date="2015" name="Genome Announc.">
        <title>Draft Genome Sequence of Tolypothrix boutellei Strain VB521301.</title>
        <authorList>
            <person name="Chandrababunaidu M.M."/>
            <person name="Singh D."/>
            <person name="Sen D."/>
            <person name="Bhan S."/>
            <person name="Das S."/>
            <person name="Gupta A."/>
            <person name="Adhikary S.P."/>
            <person name="Tripathy S."/>
        </authorList>
    </citation>
    <scope>NUCLEOTIDE SEQUENCE</scope>
    <source>
        <strain evidence="8">VB521301</strain>
    </source>
</reference>
<comment type="caution">
    <text evidence="8">The sequence shown here is derived from an EMBL/GenBank/DDBJ whole genome shotgun (WGS) entry which is preliminary data.</text>
</comment>
<keyword evidence="9" id="KW-1185">Reference proteome</keyword>
<dbReference type="PANTHER" id="PTHR30024:SF42">
    <property type="entry name" value="ALIPHATIC SULFONATES-BINDING PROTEIN-RELATED"/>
    <property type="match status" value="1"/>
</dbReference>
<comment type="similarity">
    <text evidence="1">Belongs to the bacterial solute-binding protein SsuA/TauA family.</text>
</comment>
<evidence type="ECO:0000256" key="6">
    <source>
        <dbReference type="SAM" id="MobiDB-lite"/>
    </source>
</evidence>
<name>A0A8S9SYI5_9CYAN</name>
<dbReference type="GO" id="GO:0016020">
    <property type="term" value="C:membrane"/>
    <property type="evidence" value="ECO:0007669"/>
    <property type="project" value="InterPro"/>
</dbReference>
<evidence type="ECO:0000313" key="9">
    <source>
        <dbReference type="Proteomes" id="UP000029738"/>
    </source>
</evidence>
<gene>
    <name evidence="8" type="ORF">DA73_0400005175</name>
</gene>
<dbReference type="PANTHER" id="PTHR30024">
    <property type="entry name" value="ALIPHATIC SULFONATES-BINDING PROTEIN-RELATED"/>
    <property type="match status" value="1"/>
</dbReference>
<dbReference type="Pfam" id="PF13379">
    <property type="entry name" value="NMT1_2"/>
    <property type="match status" value="1"/>
</dbReference>
<dbReference type="NCBIfam" id="TIGR01728">
    <property type="entry name" value="SsuA_fam"/>
    <property type="match status" value="1"/>
</dbReference>
<evidence type="ECO:0000256" key="5">
    <source>
        <dbReference type="ARBA" id="ARBA00070228"/>
    </source>
</evidence>
<feature type="region of interest" description="Disordered" evidence="6">
    <location>
        <begin position="40"/>
        <end position="59"/>
    </location>
</feature>
<dbReference type="Gene3D" id="3.40.190.10">
    <property type="entry name" value="Periplasmic binding protein-like II"/>
    <property type="match status" value="2"/>
</dbReference>
<proteinExistence type="inferred from homology"/>
<dbReference type="Proteomes" id="UP000029738">
    <property type="component" value="Unassembled WGS sequence"/>
</dbReference>
<evidence type="ECO:0000259" key="7">
    <source>
        <dbReference type="SMART" id="SM00062"/>
    </source>
</evidence>
<dbReference type="SMART" id="SM00062">
    <property type="entry name" value="PBPb"/>
    <property type="match status" value="1"/>
</dbReference>
<evidence type="ECO:0000256" key="1">
    <source>
        <dbReference type="ARBA" id="ARBA00010742"/>
    </source>
</evidence>
<evidence type="ECO:0000256" key="3">
    <source>
        <dbReference type="ARBA" id="ARBA00022729"/>
    </source>
</evidence>
<dbReference type="InterPro" id="IPR001638">
    <property type="entry name" value="Solute-binding_3/MltF_N"/>
</dbReference>
<sequence length="367" mass="40851">MQNLKKKFKLWCNSPVTRRSLLFGFGYSLVLSTTLLSCSSQPPTTTQQQAPATNTSAQKVTDTSSGKVIRIVRSKQLTPLAVLEKQGTLEKRLEPEGVKIVWSEFAAGPQQLEALNAGSLDIASTAESPPVFAQAAGAPLVYLATTPFNGKTVSLLVPTNSPAKKIADLKGKKIAFQKASIGHYLLVKALEKDGLKLSDVVSTYLPPPDANVAFSQGKVDGWFIWEPFVTRTEQKKIGRELLNGGELRDTGNFYSTSRKFYQENPELIKIFFEELQKAEIWSKNHRKEMAQLLAPVTQLDVPTLEKMHGKYEWGLKPITEKVINKQQEVADMWYSQGLIPKKVNVREGFLSPEEYAQITPQEVLARQ</sequence>
<dbReference type="SUPFAM" id="SSF53850">
    <property type="entry name" value="Periplasmic binding protein-like II"/>
    <property type="match status" value="1"/>
</dbReference>
<evidence type="ECO:0000256" key="2">
    <source>
        <dbReference type="ARBA" id="ARBA00022448"/>
    </source>
</evidence>
<protein>
    <recommendedName>
        <fullName evidence="5">Putative aliphatic sulfonates-binding protein</fullName>
    </recommendedName>
</protein>
<organism evidence="8 9">
    <name type="scientific">Tolypothrix bouteillei VB521301</name>
    <dbReference type="NCBI Taxonomy" id="1479485"/>
    <lineage>
        <taxon>Bacteria</taxon>
        <taxon>Bacillati</taxon>
        <taxon>Cyanobacteriota</taxon>
        <taxon>Cyanophyceae</taxon>
        <taxon>Nostocales</taxon>
        <taxon>Tolypothrichaceae</taxon>
        <taxon>Tolypothrix</taxon>
    </lineage>
</organism>
<dbReference type="RefSeq" id="WP_038077956.1">
    <property type="nucleotide sequence ID" value="NZ_JHEG04000001.1"/>
</dbReference>
<evidence type="ECO:0000313" key="8">
    <source>
        <dbReference type="EMBL" id="KAF3884918.1"/>
    </source>
</evidence>
<keyword evidence="2" id="KW-0813">Transport</keyword>
<comment type="function">
    <text evidence="4">Part of a binding-protein-dependent transport system for aliphatic sulfonates. Putative binding protein.</text>
</comment>
<dbReference type="InterPro" id="IPR010067">
    <property type="entry name" value="ABC_SsuA_sub-bd"/>
</dbReference>
<feature type="compositionally biased region" description="Low complexity" evidence="6">
    <location>
        <begin position="40"/>
        <end position="58"/>
    </location>
</feature>
<dbReference type="AlphaFoldDB" id="A0A8S9SYI5"/>
<dbReference type="FunFam" id="3.40.190.10:FF:000050">
    <property type="entry name" value="Sulfonate ABC transporter substrate-binding protein"/>
    <property type="match status" value="1"/>
</dbReference>
<reference evidence="8" key="2">
    <citation type="submission" date="2019-11" db="EMBL/GenBank/DDBJ databases">
        <title>Improved Assembly of Tolypothrix boutellei genome.</title>
        <authorList>
            <person name="Sarangi A.N."/>
            <person name="Mukherjee M."/>
            <person name="Ghosh S."/>
            <person name="Singh D."/>
            <person name="Das A."/>
            <person name="Kant S."/>
            <person name="Prusty A."/>
            <person name="Tripathy S."/>
        </authorList>
    </citation>
    <scope>NUCLEOTIDE SEQUENCE</scope>
    <source>
        <strain evidence="8">VB521301</strain>
    </source>
</reference>
<dbReference type="EMBL" id="JHEG04000001">
    <property type="protein sequence ID" value="KAF3884918.1"/>
    <property type="molecule type" value="Genomic_DNA"/>
</dbReference>
<feature type="domain" description="Solute-binding protein family 3/N-terminal" evidence="7">
    <location>
        <begin position="68"/>
        <end position="288"/>
    </location>
</feature>
<accession>A0A8S9SYI5</accession>
<dbReference type="GO" id="GO:0042626">
    <property type="term" value="F:ATPase-coupled transmembrane transporter activity"/>
    <property type="evidence" value="ECO:0007669"/>
    <property type="project" value="InterPro"/>
</dbReference>
<keyword evidence="3" id="KW-0732">Signal</keyword>
<evidence type="ECO:0000256" key="4">
    <source>
        <dbReference type="ARBA" id="ARBA00055538"/>
    </source>
</evidence>